<reference evidence="1 2" key="1">
    <citation type="submission" date="2024-03" db="EMBL/GenBank/DDBJ databases">
        <title>Aureococcus anophagefferens CCMP1851 and Kratosvirus quantuckense: Draft genome of a second virus-susceptible host strain in the model system.</title>
        <authorList>
            <person name="Chase E."/>
            <person name="Truchon A.R."/>
            <person name="Schepens W."/>
            <person name="Wilhelm S.W."/>
        </authorList>
    </citation>
    <scope>NUCLEOTIDE SEQUENCE [LARGE SCALE GENOMIC DNA]</scope>
    <source>
        <strain evidence="1 2">CCMP1851</strain>
    </source>
</reference>
<protein>
    <submittedName>
        <fullName evidence="1">Uncharacterized protein</fullName>
    </submittedName>
</protein>
<comment type="caution">
    <text evidence="1">The sequence shown here is derived from an EMBL/GenBank/DDBJ whole genome shotgun (WGS) entry which is preliminary data.</text>
</comment>
<dbReference type="Proteomes" id="UP001363151">
    <property type="component" value="Unassembled WGS sequence"/>
</dbReference>
<evidence type="ECO:0000313" key="2">
    <source>
        <dbReference type="Proteomes" id="UP001363151"/>
    </source>
</evidence>
<gene>
    <name evidence="1" type="ORF">SO694_0012208</name>
</gene>
<keyword evidence="2" id="KW-1185">Reference proteome</keyword>
<accession>A0ABR1G3Q9</accession>
<proteinExistence type="predicted"/>
<dbReference type="EMBL" id="JBBJCI010000127">
    <property type="protein sequence ID" value="KAK7247759.1"/>
    <property type="molecule type" value="Genomic_DNA"/>
</dbReference>
<dbReference type="KEGG" id="aaf:AURANDRAFT_60927"/>
<sequence length="186" mass="18901">MEHREAAALNASALSPPARRRARALFGAGVDVAYGALLESAFSFVAAPRDPAPRGAASFAVHSRHQRASDAGGNVEKEATCLATLVETPCVVFLMSDRQRSLDLLAKKAAALGCRSVVANRAASPASGEHGPFAGAGFFADLASASRARDGVVVNVRGSSAGELLREAAAARAAAAGLPPPRVCVA</sequence>
<organism evidence="1 2">
    <name type="scientific">Aureococcus anophagefferens</name>
    <name type="common">Harmful bloom alga</name>
    <dbReference type="NCBI Taxonomy" id="44056"/>
    <lineage>
        <taxon>Eukaryota</taxon>
        <taxon>Sar</taxon>
        <taxon>Stramenopiles</taxon>
        <taxon>Ochrophyta</taxon>
        <taxon>Pelagophyceae</taxon>
        <taxon>Pelagomonadales</taxon>
        <taxon>Pelagomonadaceae</taxon>
        <taxon>Aureococcus</taxon>
    </lineage>
</organism>
<evidence type="ECO:0000313" key="1">
    <source>
        <dbReference type="EMBL" id="KAK7247759.1"/>
    </source>
</evidence>
<name>A0ABR1G3Q9_AURAN</name>